<sequence length="63" mass="7096">MSRCVDGVRFDFSDQKALTVFHQPVELTTISSKLAAYVEQVTKSYLHHRDLVADGQMVTQLAL</sequence>
<comment type="caution">
    <text evidence="1">The sequence shown here is derived from an EMBL/GenBank/DDBJ whole genome shotgun (WGS) entry which is preliminary data.</text>
</comment>
<evidence type="ECO:0000313" key="2">
    <source>
        <dbReference type="Proteomes" id="UP000028643"/>
    </source>
</evidence>
<accession>A0A085V9M9</accession>
<gene>
    <name evidence="1" type="ORF">IV02_10355</name>
</gene>
<dbReference type="Proteomes" id="UP000028643">
    <property type="component" value="Unassembled WGS sequence"/>
</dbReference>
<protein>
    <submittedName>
        <fullName evidence="1">Uncharacterized protein</fullName>
    </submittedName>
</protein>
<evidence type="ECO:0000313" key="1">
    <source>
        <dbReference type="EMBL" id="KFE52142.1"/>
    </source>
</evidence>
<organism evidence="1 2">
    <name type="scientific">Pseudomonas syringae</name>
    <dbReference type="NCBI Taxonomy" id="317"/>
    <lineage>
        <taxon>Bacteria</taxon>
        <taxon>Pseudomonadati</taxon>
        <taxon>Pseudomonadota</taxon>
        <taxon>Gammaproteobacteria</taxon>
        <taxon>Pseudomonadales</taxon>
        <taxon>Pseudomonadaceae</taxon>
        <taxon>Pseudomonas</taxon>
    </lineage>
</organism>
<proteinExistence type="predicted"/>
<reference evidence="1 2" key="1">
    <citation type="submission" date="2014-07" db="EMBL/GenBank/DDBJ databases">
        <title>Draft Genome Sequences of Environmental Pseudomonas syringae strains.</title>
        <authorList>
            <person name="Baltrus D.A."/>
            <person name="Berge O."/>
            <person name="Morris C."/>
        </authorList>
    </citation>
    <scope>NUCLEOTIDE SEQUENCE [LARGE SCALE GENOMIC DNA]</scope>
    <source>
        <strain evidence="1 2">CEB003</strain>
    </source>
</reference>
<dbReference type="AlphaFoldDB" id="A0A085V9M9"/>
<name>A0A085V9M9_PSESX</name>
<dbReference type="EMBL" id="JPQT01000099">
    <property type="protein sequence ID" value="KFE52142.1"/>
    <property type="molecule type" value="Genomic_DNA"/>
</dbReference>